<organism evidence="6 7">
    <name type="scientific">Pararhizobium polonicum</name>
    <dbReference type="NCBI Taxonomy" id="1612624"/>
    <lineage>
        <taxon>Bacteria</taxon>
        <taxon>Pseudomonadati</taxon>
        <taxon>Pseudomonadota</taxon>
        <taxon>Alphaproteobacteria</taxon>
        <taxon>Hyphomicrobiales</taxon>
        <taxon>Rhizobiaceae</taxon>
        <taxon>Rhizobium/Agrobacterium group</taxon>
        <taxon>Pararhizobium</taxon>
    </lineage>
</organism>
<dbReference type="PANTHER" id="PTHR30363">
    <property type="entry name" value="HTH-TYPE TRANSCRIPTIONAL REGULATOR SRLR-RELATED"/>
    <property type="match status" value="1"/>
</dbReference>
<protein>
    <submittedName>
        <fullName evidence="6">DeoR family transcriptional regulator</fullName>
    </submittedName>
</protein>
<comment type="caution">
    <text evidence="6">The sequence shown here is derived from an EMBL/GenBank/DDBJ whole genome shotgun (WGS) entry which is preliminary data.</text>
</comment>
<dbReference type="InterPro" id="IPR050313">
    <property type="entry name" value="Carb_Metab_HTH_regulators"/>
</dbReference>
<keyword evidence="7" id="KW-1185">Reference proteome</keyword>
<dbReference type="GO" id="GO:0003700">
    <property type="term" value="F:DNA-binding transcription factor activity"/>
    <property type="evidence" value="ECO:0007669"/>
    <property type="project" value="InterPro"/>
</dbReference>
<dbReference type="AlphaFoldDB" id="A0A1C7P3T1"/>
<dbReference type="OrthoDB" id="9814815at2"/>
<dbReference type="InterPro" id="IPR037171">
    <property type="entry name" value="NagB/RpiA_transferase-like"/>
</dbReference>
<dbReference type="PATRIC" id="fig|1612624.7.peg.1233"/>
<dbReference type="RefSeq" id="WP_068952703.1">
    <property type="nucleotide sequence ID" value="NZ_LGLV01000005.1"/>
</dbReference>
<dbReference type="InterPro" id="IPR001034">
    <property type="entry name" value="DeoR_HTH"/>
</dbReference>
<dbReference type="InterPro" id="IPR014036">
    <property type="entry name" value="DeoR-like_C"/>
</dbReference>
<dbReference type="STRING" id="1612624.ADU59_05890"/>
<dbReference type="InterPro" id="IPR018356">
    <property type="entry name" value="Tscrpt_reg_HTH_DeoR_CS"/>
</dbReference>
<dbReference type="EMBL" id="LGLV01000005">
    <property type="protein sequence ID" value="OBZ95930.1"/>
    <property type="molecule type" value="Genomic_DNA"/>
</dbReference>
<dbReference type="SMART" id="SM00420">
    <property type="entry name" value="HTH_DEOR"/>
    <property type="match status" value="1"/>
</dbReference>
<sequence>MLTSQRRALISTRLTSDGQIVAGELAAELKLSEDTIRRDLRDMASAGLLKRVHGGALPITPPLPDLEARQTISADIKKRLGQKAAELLHAGQLVFIDGGTTNAQIVRALPREMKLTIATHSPAIATLLEKHRAEVILIGGSLYKHSMVATGAAALAAIGTLRPDIFFLGATAIHPAHGLSTGDYEEAAVKRAIAARSTETIALLTEEKFNAVSPHHIAGAEEMAGLIVPAGMAQDVTAPYRDRGLQIIEA</sequence>
<dbReference type="SUPFAM" id="SSF100950">
    <property type="entry name" value="NagB/RpiA/CoA transferase-like"/>
    <property type="match status" value="1"/>
</dbReference>
<proteinExistence type="predicted"/>
<keyword evidence="3" id="KW-0238">DNA-binding</keyword>
<dbReference type="Pfam" id="PF08220">
    <property type="entry name" value="HTH_DeoR"/>
    <property type="match status" value="1"/>
</dbReference>
<dbReference type="Proteomes" id="UP000093111">
    <property type="component" value="Unassembled WGS sequence"/>
</dbReference>
<dbReference type="Pfam" id="PF00455">
    <property type="entry name" value="DeoRC"/>
    <property type="match status" value="1"/>
</dbReference>
<evidence type="ECO:0000256" key="4">
    <source>
        <dbReference type="ARBA" id="ARBA00023163"/>
    </source>
</evidence>
<accession>A0A1C7P3T1</accession>
<evidence type="ECO:0000313" key="7">
    <source>
        <dbReference type="Proteomes" id="UP000093111"/>
    </source>
</evidence>
<name>A0A1C7P3T1_9HYPH</name>
<feature type="domain" description="HTH deoR-type" evidence="5">
    <location>
        <begin position="3"/>
        <end position="58"/>
    </location>
</feature>
<dbReference type="GO" id="GO:0003677">
    <property type="term" value="F:DNA binding"/>
    <property type="evidence" value="ECO:0007669"/>
    <property type="project" value="UniProtKB-KW"/>
</dbReference>
<evidence type="ECO:0000256" key="2">
    <source>
        <dbReference type="ARBA" id="ARBA00023015"/>
    </source>
</evidence>
<evidence type="ECO:0000259" key="5">
    <source>
        <dbReference type="PROSITE" id="PS51000"/>
    </source>
</evidence>
<keyword evidence="4" id="KW-0804">Transcription</keyword>
<evidence type="ECO:0000256" key="1">
    <source>
        <dbReference type="ARBA" id="ARBA00022491"/>
    </source>
</evidence>
<dbReference type="PROSITE" id="PS00894">
    <property type="entry name" value="HTH_DEOR_1"/>
    <property type="match status" value="1"/>
</dbReference>
<evidence type="ECO:0000256" key="3">
    <source>
        <dbReference type="ARBA" id="ARBA00023125"/>
    </source>
</evidence>
<dbReference type="PROSITE" id="PS51000">
    <property type="entry name" value="HTH_DEOR_2"/>
    <property type="match status" value="1"/>
</dbReference>
<dbReference type="SMART" id="SM01134">
    <property type="entry name" value="DeoRC"/>
    <property type="match status" value="1"/>
</dbReference>
<dbReference type="InterPro" id="IPR036390">
    <property type="entry name" value="WH_DNA-bd_sf"/>
</dbReference>
<dbReference type="SUPFAM" id="SSF46785">
    <property type="entry name" value="Winged helix' DNA-binding domain"/>
    <property type="match status" value="1"/>
</dbReference>
<dbReference type="PANTHER" id="PTHR30363:SF4">
    <property type="entry name" value="GLYCEROL-3-PHOSPHATE REGULON REPRESSOR"/>
    <property type="match status" value="1"/>
</dbReference>
<keyword evidence="2" id="KW-0805">Transcription regulation</keyword>
<keyword evidence="1" id="KW-0678">Repressor</keyword>
<dbReference type="PRINTS" id="PR00037">
    <property type="entry name" value="HTHLACR"/>
</dbReference>
<dbReference type="Gene3D" id="3.40.50.1360">
    <property type="match status" value="1"/>
</dbReference>
<gene>
    <name evidence="6" type="ORF">ADU59_05890</name>
</gene>
<evidence type="ECO:0000313" key="6">
    <source>
        <dbReference type="EMBL" id="OBZ95930.1"/>
    </source>
</evidence>
<reference evidence="6 7" key="1">
    <citation type="journal article" date="2016" name="Syst. Appl. Microbiol.">
        <title>Pararhizobium polonicum sp. nov. isolated from tumors on stone fruit rootstocks.</title>
        <authorList>
            <person name="Pulawska J."/>
            <person name="Kuzmanovic N."/>
            <person name="Willems A."/>
            <person name="Pothier J.F."/>
        </authorList>
    </citation>
    <scope>NUCLEOTIDE SEQUENCE [LARGE SCALE GENOMIC DNA]</scope>
    <source>
        <strain evidence="6 7">F5.1</strain>
    </source>
</reference>